<evidence type="ECO:0000256" key="1">
    <source>
        <dbReference type="SAM" id="Phobius"/>
    </source>
</evidence>
<comment type="caution">
    <text evidence="2">The sequence shown here is derived from an EMBL/GenBank/DDBJ whole genome shotgun (WGS) entry which is preliminary data.</text>
</comment>
<dbReference type="Proteomes" id="UP001595752">
    <property type="component" value="Unassembled WGS sequence"/>
</dbReference>
<reference evidence="3" key="1">
    <citation type="journal article" date="2019" name="Int. J. Syst. Evol. Microbiol.">
        <title>The Global Catalogue of Microorganisms (GCM) 10K type strain sequencing project: providing services to taxonomists for standard genome sequencing and annotation.</title>
        <authorList>
            <consortium name="The Broad Institute Genomics Platform"/>
            <consortium name="The Broad Institute Genome Sequencing Center for Infectious Disease"/>
            <person name="Wu L."/>
            <person name="Ma J."/>
        </authorList>
    </citation>
    <scope>NUCLEOTIDE SEQUENCE [LARGE SCALE GENOMIC DNA]</scope>
    <source>
        <strain evidence="3">CCUG 61889</strain>
    </source>
</reference>
<keyword evidence="1" id="KW-1133">Transmembrane helix</keyword>
<keyword evidence="1" id="KW-0472">Membrane</keyword>
<dbReference type="EMBL" id="JBHRZT010000020">
    <property type="protein sequence ID" value="MFC3882897.1"/>
    <property type="molecule type" value="Genomic_DNA"/>
</dbReference>
<gene>
    <name evidence="2" type="primary">comGG</name>
    <name evidence="2" type="ORF">ACFOU2_05000</name>
</gene>
<keyword evidence="3" id="KW-1185">Reference proteome</keyword>
<proteinExistence type="predicted"/>
<organism evidence="2 3">
    <name type="scientific">Bacillus songklensis</name>
    <dbReference type="NCBI Taxonomy" id="1069116"/>
    <lineage>
        <taxon>Bacteria</taxon>
        <taxon>Bacillati</taxon>
        <taxon>Bacillota</taxon>
        <taxon>Bacilli</taxon>
        <taxon>Bacillales</taxon>
        <taxon>Bacillaceae</taxon>
        <taxon>Bacillus</taxon>
    </lineage>
</organism>
<evidence type="ECO:0000313" key="3">
    <source>
        <dbReference type="Proteomes" id="UP001595752"/>
    </source>
</evidence>
<dbReference type="InterPro" id="IPR020372">
    <property type="entry name" value="Competence_ComGG"/>
</dbReference>
<sequence>MGDKVPRDEKGFVLPLALLLSLLIFFVVHQQLQVYVAEALFSKSVSDYYEMENLLELALVDAPRSFGEEDVPGERETQLYPQGEVTYILRSVQDGWMTIEIHCQLSSDRQHKVLAEIERESGKMIKWKKL</sequence>
<feature type="transmembrane region" description="Helical" evidence="1">
    <location>
        <begin position="12"/>
        <end position="32"/>
    </location>
</feature>
<accession>A0ABV8B100</accession>
<keyword evidence="1" id="KW-0812">Transmembrane</keyword>
<name>A0ABV8B100_9BACI</name>
<evidence type="ECO:0000313" key="2">
    <source>
        <dbReference type="EMBL" id="MFC3882897.1"/>
    </source>
</evidence>
<dbReference type="Pfam" id="PF14173">
    <property type="entry name" value="ComGG"/>
    <property type="match status" value="1"/>
</dbReference>
<protein>
    <submittedName>
        <fullName evidence="2">Competence type IV pilus minor pilin ComGG</fullName>
    </submittedName>
</protein>